<dbReference type="Proteomes" id="UP000179284">
    <property type="component" value="Chromosome I"/>
</dbReference>
<keyword evidence="2" id="KW-1185">Reference proteome</keyword>
<proteinExistence type="predicted"/>
<dbReference type="AlphaFoldDB" id="A0A1D9P2Y0"/>
<sequence length="79" mass="9556">MAFYPMDSNGHFFAYPEADIPWREKEKIRHEINSNYFRYKGKKIIAHPSLGIDDEYYIYYTENHGFDDINIFARVELKD</sequence>
<dbReference type="OrthoDB" id="3035626at2"/>
<dbReference type="KEGG" id="bhu:bhn_I1925"/>
<name>A0A1D9P2Y0_9FIRM</name>
<gene>
    <name evidence="1" type="ORF">bhn_I1925</name>
</gene>
<accession>A0A1D9P2Y0</accession>
<evidence type="ECO:0000313" key="1">
    <source>
        <dbReference type="EMBL" id="AOZ96958.1"/>
    </source>
</evidence>
<protein>
    <submittedName>
        <fullName evidence="1">Uncharacterized protein</fullName>
    </submittedName>
</protein>
<organism evidence="1 2">
    <name type="scientific">Butyrivibrio hungatei</name>
    <dbReference type="NCBI Taxonomy" id="185008"/>
    <lineage>
        <taxon>Bacteria</taxon>
        <taxon>Bacillati</taxon>
        <taxon>Bacillota</taxon>
        <taxon>Clostridia</taxon>
        <taxon>Lachnospirales</taxon>
        <taxon>Lachnospiraceae</taxon>
        <taxon>Butyrivibrio</taxon>
    </lineage>
</organism>
<dbReference type="EMBL" id="CP017831">
    <property type="protein sequence ID" value="AOZ96958.1"/>
    <property type="molecule type" value="Genomic_DNA"/>
</dbReference>
<reference evidence="2" key="1">
    <citation type="submission" date="2016-10" db="EMBL/GenBank/DDBJ databases">
        <title>The complete genome sequence of the rumen bacterium Butyrivibrio hungatei MB2003.</title>
        <authorList>
            <person name="Palevich N."/>
            <person name="Kelly W.J."/>
            <person name="Leahy S.C."/>
            <person name="Altermann E."/>
            <person name="Rakonjac J."/>
            <person name="Attwood G.T."/>
        </authorList>
    </citation>
    <scope>NUCLEOTIDE SEQUENCE [LARGE SCALE GENOMIC DNA]</scope>
    <source>
        <strain evidence="2">MB2003</strain>
    </source>
</reference>
<evidence type="ECO:0000313" key="2">
    <source>
        <dbReference type="Proteomes" id="UP000179284"/>
    </source>
</evidence>
<dbReference type="RefSeq" id="WP_071176608.1">
    <property type="nucleotide sequence ID" value="NZ_CP017831.1"/>
</dbReference>